<protein>
    <recommendedName>
        <fullName evidence="8 10">Phosphate acyltransferase</fullName>
        <ecNumber evidence="8 10">2.3.1.274</ecNumber>
    </recommendedName>
    <alternativeName>
        <fullName evidence="10">Acyl-ACP phosphotransacylase</fullName>
    </alternativeName>
    <alternativeName>
        <fullName evidence="10">Acyl-[acyl-carrier-protein]--phosphate acyltransferase</fullName>
    </alternativeName>
    <alternativeName>
        <fullName evidence="10">Phosphate-acyl-ACP acyltransferase</fullName>
    </alternativeName>
</protein>
<dbReference type="Gene3D" id="3.40.718.10">
    <property type="entry name" value="Isopropylmalate Dehydrogenase"/>
    <property type="match status" value="1"/>
</dbReference>
<accession>A0A1M5PIV4</accession>
<dbReference type="EMBL" id="FQWY01000023">
    <property type="protein sequence ID" value="SHH01736.1"/>
    <property type="molecule type" value="Genomic_DNA"/>
</dbReference>
<organism evidence="11 12">
    <name type="scientific">Thermosyntropha lipolytica DSM 11003</name>
    <dbReference type="NCBI Taxonomy" id="1123382"/>
    <lineage>
        <taxon>Bacteria</taxon>
        <taxon>Bacillati</taxon>
        <taxon>Bacillota</taxon>
        <taxon>Clostridia</taxon>
        <taxon>Eubacteriales</taxon>
        <taxon>Syntrophomonadaceae</taxon>
        <taxon>Thermosyntropha</taxon>
    </lineage>
</organism>
<dbReference type="Proteomes" id="UP000242329">
    <property type="component" value="Unassembled WGS sequence"/>
</dbReference>
<reference evidence="12" key="1">
    <citation type="submission" date="2016-11" db="EMBL/GenBank/DDBJ databases">
        <authorList>
            <person name="Varghese N."/>
            <person name="Submissions S."/>
        </authorList>
    </citation>
    <scope>NUCLEOTIDE SEQUENCE [LARGE SCALE GENOMIC DNA]</scope>
    <source>
        <strain evidence="12">DSM 11003</strain>
    </source>
</reference>
<keyword evidence="2 10" id="KW-0963">Cytoplasm</keyword>
<comment type="similarity">
    <text evidence="10">Belongs to the PlsX family.</text>
</comment>
<keyword evidence="4 10" id="KW-0808">Transferase</keyword>
<dbReference type="GO" id="GO:0006633">
    <property type="term" value="P:fatty acid biosynthetic process"/>
    <property type="evidence" value="ECO:0007669"/>
    <property type="project" value="UniProtKB-UniRule"/>
</dbReference>
<dbReference type="NCBIfam" id="TIGR00182">
    <property type="entry name" value="plsX"/>
    <property type="match status" value="1"/>
</dbReference>
<dbReference type="OrthoDB" id="9806408at2"/>
<evidence type="ECO:0000256" key="5">
    <source>
        <dbReference type="ARBA" id="ARBA00023098"/>
    </source>
</evidence>
<evidence type="ECO:0000313" key="11">
    <source>
        <dbReference type="EMBL" id="SHH01736.1"/>
    </source>
</evidence>
<gene>
    <name evidence="10" type="primary">plsX</name>
    <name evidence="11" type="ORF">SAMN02745221_01489</name>
</gene>
<comment type="subcellular location">
    <subcellularLocation>
        <location evidence="10">Cytoplasm</location>
    </subcellularLocation>
    <text evidence="10">Associated with the membrane possibly through PlsY.</text>
</comment>
<keyword evidence="5 10" id="KW-0443">Lipid metabolism</keyword>
<evidence type="ECO:0000256" key="9">
    <source>
        <dbReference type="ARBA" id="ARBA00046608"/>
    </source>
</evidence>
<evidence type="ECO:0000256" key="8">
    <source>
        <dbReference type="ARBA" id="ARBA00024069"/>
    </source>
</evidence>
<proteinExistence type="inferred from homology"/>
<dbReference type="HAMAP" id="MF_00019">
    <property type="entry name" value="PlsX"/>
    <property type="match status" value="1"/>
</dbReference>
<dbReference type="AlphaFoldDB" id="A0A1M5PIV4"/>
<evidence type="ECO:0000313" key="12">
    <source>
        <dbReference type="Proteomes" id="UP000242329"/>
    </source>
</evidence>
<sequence length="320" mass="34744">MRIALDVMGGDYAPQEIIAGAVDFVEREKLKLILVGREEVIKEELAKYNYKGDLLEIVNASEVIGMDESPVAALRKKKDASIVIATKLVREGKADAVVSCGSTGAQMAAAVFILGRMADIERPPIITPVPNQNDGYTFLIDVGANVDCRPRQLLQFALLGKVYASAVMNIDNPRIALLNNGEEETKGSHLYVEAYNLLKEAGEINFIGNIEGRYIFDGKADVIVCDGFTGNIVLKTIEGVSLFIARNVARELGKLPSFFSKMDYTKIGGAPLLGINGVSIVCHGSSKREAVYNGLCVARDCVEKDIVRKQAAMLAQMKEN</sequence>
<dbReference type="PANTHER" id="PTHR30100:SF1">
    <property type="entry name" value="PHOSPHATE ACYLTRANSFERASE"/>
    <property type="match status" value="1"/>
</dbReference>
<keyword evidence="7 10" id="KW-1208">Phospholipid metabolism</keyword>
<keyword evidence="11" id="KW-0012">Acyltransferase</keyword>
<dbReference type="RefSeq" id="WP_073092255.1">
    <property type="nucleotide sequence ID" value="NZ_FQWY01000023.1"/>
</dbReference>
<comment type="catalytic activity">
    <reaction evidence="1 10">
        <text>a fatty acyl-[ACP] + phosphate = an acyl phosphate + holo-[ACP]</text>
        <dbReference type="Rhea" id="RHEA:42292"/>
        <dbReference type="Rhea" id="RHEA-COMP:9685"/>
        <dbReference type="Rhea" id="RHEA-COMP:14125"/>
        <dbReference type="ChEBI" id="CHEBI:43474"/>
        <dbReference type="ChEBI" id="CHEBI:59918"/>
        <dbReference type="ChEBI" id="CHEBI:64479"/>
        <dbReference type="ChEBI" id="CHEBI:138651"/>
        <dbReference type="EC" id="2.3.1.274"/>
    </reaction>
</comment>
<dbReference type="PANTHER" id="PTHR30100">
    <property type="entry name" value="FATTY ACID/PHOSPHOLIPID SYNTHESIS PROTEIN PLSX"/>
    <property type="match status" value="1"/>
</dbReference>
<evidence type="ECO:0000256" key="10">
    <source>
        <dbReference type="HAMAP-Rule" id="MF_00019"/>
    </source>
</evidence>
<evidence type="ECO:0000256" key="3">
    <source>
        <dbReference type="ARBA" id="ARBA00022516"/>
    </source>
</evidence>
<keyword evidence="6 10" id="KW-0594">Phospholipid biosynthesis</keyword>
<name>A0A1M5PIV4_9FIRM</name>
<evidence type="ECO:0000256" key="1">
    <source>
        <dbReference type="ARBA" id="ARBA00001232"/>
    </source>
</evidence>
<keyword evidence="12" id="KW-1185">Reference proteome</keyword>
<dbReference type="SUPFAM" id="SSF53659">
    <property type="entry name" value="Isocitrate/Isopropylmalate dehydrogenase-like"/>
    <property type="match status" value="1"/>
</dbReference>
<keyword evidence="3 10" id="KW-0444">Lipid biosynthesis</keyword>
<dbReference type="Pfam" id="PF02504">
    <property type="entry name" value="FA_synthesis"/>
    <property type="match status" value="1"/>
</dbReference>
<dbReference type="GO" id="GO:0005737">
    <property type="term" value="C:cytoplasm"/>
    <property type="evidence" value="ECO:0007669"/>
    <property type="project" value="UniProtKB-SubCell"/>
</dbReference>
<dbReference type="UniPathway" id="UPA00085"/>
<comment type="subunit">
    <text evidence="9 10">Homodimer. Probably interacts with PlsY.</text>
</comment>
<dbReference type="STRING" id="1123382.SAMN02745221_01489"/>
<evidence type="ECO:0000256" key="7">
    <source>
        <dbReference type="ARBA" id="ARBA00023264"/>
    </source>
</evidence>
<comment type="pathway">
    <text evidence="10">Lipid metabolism; phospholipid metabolism.</text>
</comment>
<dbReference type="GO" id="GO:0008654">
    <property type="term" value="P:phospholipid biosynthetic process"/>
    <property type="evidence" value="ECO:0007669"/>
    <property type="project" value="UniProtKB-KW"/>
</dbReference>
<evidence type="ECO:0000256" key="4">
    <source>
        <dbReference type="ARBA" id="ARBA00022679"/>
    </source>
</evidence>
<dbReference type="EC" id="2.3.1.274" evidence="8 10"/>
<dbReference type="InterPro" id="IPR012281">
    <property type="entry name" value="Phospholipid_synth_PlsX-like"/>
</dbReference>
<comment type="function">
    <text evidence="10">Catalyzes the reversible formation of acyl-phosphate (acyl-PO(4)) from acyl-[acyl-carrier-protein] (acyl-ACP). This enzyme utilizes acyl-ACP as fatty acyl donor, but not acyl-CoA.</text>
</comment>
<dbReference type="PIRSF" id="PIRSF002465">
    <property type="entry name" value="Phsphlp_syn_PlsX"/>
    <property type="match status" value="1"/>
</dbReference>
<dbReference type="GO" id="GO:0043811">
    <property type="term" value="F:phosphate:acyl-[acyl carrier protein] acyltransferase activity"/>
    <property type="evidence" value="ECO:0007669"/>
    <property type="project" value="UniProtKB-UniRule"/>
</dbReference>
<dbReference type="InterPro" id="IPR003664">
    <property type="entry name" value="FA_synthesis"/>
</dbReference>
<evidence type="ECO:0000256" key="6">
    <source>
        <dbReference type="ARBA" id="ARBA00023209"/>
    </source>
</evidence>
<evidence type="ECO:0000256" key="2">
    <source>
        <dbReference type="ARBA" id="ARBA00022490"/>
    </source>
</evidence>